<feature type="transmembrane region" description="Helical" evidence="2">
    <location>
        <begin position="312"/>
        <end position="331"/>
    </location>
</feature>
<keyword evidence="3" id="KW-0732">Signal</keyword>
<keyword evidence="2" id="KW-1133">Transmembrane helix</keyword>
<feature type="transmembrane region" description="Helical" evidence="2">
    <location>
        <begin position="186"/>
        <end position="204"/>
    </location>
</feature>
<gene>
    <name evidence="5" type="ORF">DT603_11150</name>
</gene>
<feature type="transmembrane region" description="Helical" evidence="2">
    <location>
        <begin position="288"/>
        <end position="305"/>
    </location>
</feature>
<dbReference type="CDD" id="cd01949">
    <property type="entry name" value="GGDEF"/>
    <property type="match status" value="1"/>
</dbReference>
<dbReference type="Gene3D" id="3.30.70.270">
    <property type="match status" value="1"/>
</dbReference>
<dbReference type="Pfam" id="PF07695">
    <property type="entry name" value="7TMR-DISM_7TM"/>
    <property type="match status" value="1"/>
</dbReference>
<evidence type="ECO:0000259" key="4">
    <source>
        <dbReference type="PROSITE" id="PS50887"/>
    </source>
</evidence>
<evidence type="ECO:0000256" key="2">
    <source>
        <dbReference type="SAM" id="Phobius"/>
    </source>
</evidence>
<protein>
    <recommendedName>
        <fullName evidence="1">diguanylate cyclase</fullName>
        <ecNumber evidence="1">2.7.7.65</ecNumber>
    </recommendedName>
</protein>
<dbReference type="InterPro" id="IPR029787">
    <property type="entry name" value="Nucleotide_cyclase"/>
</dbReference>
<feature type="transmembrane region" description="Helical" evidence="2">
    <location>
        <begin position="159"/>
        <end position="179"/>
    </location>
</feature>
<keyword evidence="2" id="KW-0812">Transmembrane</keyword>
<evidence type="ECO:0000313" key="5">
    <source>
        <dbReference type="EMBL" id="NDK39399.1"/>
    </source>
</evidence>
<dbReference type="SUPFAM" id="SSF55073">
    <property type="entry name" value="Nucleotide cyclase"/>
    <property type="match status" value="1"/>
</dbReference>
<keyword evidence="6" id="KW-1185">Reference proteome</keyword>
<accession>A0ABX0AJK1</accession>
<dbReference type="PANTHER" id="PTHR45138:SF24">
    <property type="entry name" value="DIGUANYLATE CYCLASE DGCC-RELATED"/>
    <property type="match status" value="1"/>
</dbReference>
<dbReference type="InterPro" id="IPR000160">
    <property type="entry name" value="GGDEF_dom"/>
</dbReference>
<feature type="signal peptide" evidence="3">
    <location>
        <begin position="1"/>
        <end position="21"/>
    </location>
</feature>
<dbReference type="PROSITE" id="PS50887">
    <property type="entry name" value="GGDEF"/>
    <property type="match status" value="1"/>
</dbReference>
<dbReference type="InterPro" id="IPR050469">
    <property type="entry name" value="Diguanylate_Cyclase"/>
</dbReference>
<feature type="domain" description="GGDEF" evidence="4">
    <location>
        <begin position="410"/>
        <end position="542"/>
    </location>
</feature>
<evidence type="ECO:0000256" key="3">
    <source>
        <dbReference type="SAM" id="SignalP"/>
    </source>
</evidence>
<dbReference type="Proteomes" id="UP001429354">
    <property type="component" value="Unassembled WGS sequence"/>
</dbReference>
<feature type="transmembrane region" description="Helical" evidence="2">
    <location>
        <begin position="224"/>
        <end position="245"/>
    </location>
</feature>
<feature type="chain" id="PRO_5046835620" description="diguanylate cyclase" evidence="3">
    <location>
        <begin position="22"/>
        <end position="545"/>
    </location>
</feature>
<name>A0ABX0AJK1_9GAMM</name>
<dbReference type="SMART" id="SM00267">
    <property type="entry name" value="GGDEF"/>
    <property type="match status" value="1"/>
</dbReference>
<organism evidence="5 6">
    <name type="scientific">Pseudoxanthomonas gei</name>
    <dbReference type="NCBI Taxonomy" id="1383030"/>
    <lineage>
        <taxon>Bacteria</taxon>
        <taxon>Pseudomonadati</taxon>
        <taxon>Pseudomonadota</taxon>
        <taxon>Gammaproteobacteria</taxon>
        <taxon>Lysobacterales</taxon>
        <taxon>Lysobacteraceae</taxon>
        <taxon>Pseudoxanthomonas</taxon>
    </lineage>
</organism>
<evidence type="ECO:0000313" key="6">
    <source>
        <dbReference type="Proteomes" id="UP001429354"/>
    </source>
</evidence>
<proteinExistence type="predicted"/>
<dbReference type="EC" id="2.7.7.65" evidence="1"/>
<sequence length="545" mass="59585">MIRQWLLATVVGVMALSSVHAREQGIARIDPLSTAPAQPAQSAGIFAERDFVRDPNRPSVLANGRWRVQPVAGMEEPLLLVYHPYSARVTVQGAAGTPPMAQTLFQPDLDPQYSRHALVFPLAGSDAVEVSVQGARYPLQVAVLPRASHIARDLTQVRVLLLSCGVLVGVALTVLLFWAVLRERVYLLYAASMALQLLFLLCSYGEAYALPLLRGLSVFGAPGIWFIATLSTMVTVYMLLDYAALRTWVPRLSAGMRWLGAYIPGVLLLLLVLPWPARKEWFPNAGNLLFLATNALAILALLVAWRRGGRHAGFVLIAWVPLVFFSTARALQLSMGIPIEPWLQYGLPLVLAFSAVVLALGLADRMLTFRQERDTAQAHAERDWLTGVMNRAGIEHRLDWAILNTRREGVPLSLLFLDLDNFKQVNDRFGHEVGDGCLRAVVRLISGELQYGDQLGRLGGEEFVLGLAGADRGRATAMAEHLRRQIEAQCRIVEGIEVALTVSIGVAECNGADTVASLIKRADGAMYVAKHGGRNRVEVQEATAG</sequence>
<evidence type="ECO:0000256" key="1">
    <source>
        <dbReference type="ARBA" id="ARBA00012528"/>
    </source>
</evidence>
<dbReference type="Pfam" id="PF00990">
    <property type="entry name" value="GGDEF"/>
    <property type="match status" value="1"/>
</dbReference>
<dbReference type="EMBL" id="QOVG01000007">
    <property type="protein sequence ID" value="NDK39399.1"/>
    <property type="molecule type" value="Genomic_DNA"/>
</dbReference>
<reference evidence="5 6" key="1">
    <citation type="submission" date="2018-07" db="EMBL/GenBank/DDBJ databases">
        <title>Whole genome Sequencing of Pseudoxanthomonas gei KCTC 32298 (T).</title>
        <authorList>
            <person name="Kumar S."/>
            <person name="Bansal K."/>
            <person name="Kaur A."/>
            <person name="Patil P."/>
            <person name="Sharma S."/>
            <person name="Patil P.B."/>
        </authorList>
    </citation>
    <scope>NUCLEOTIDE SEQUENCE [LARGE SCALE GENOMIC DNA]</scope>
    <source>
        <strain evidence="5 6">KCTC 32298</strain>
    </source>
</reference>
<dbReference type="PANTHER" id="PTHR45138">
    <property type="entry name" value="REGULATORY COMPONENTS OF SENSORY TRANSDUCTION SYSTEM"/>
    <property type="match status" value="1"/>
</dbReference>
<dbReference type="InterPro" id="IPR043128">
    <property type="entry name" value="Rev_trsase/Diguanyl_cyclase"/>
</dbReference>
<comment type="caution">
    <text evidence="5">The sequence shown here is derived from an EMBL/GenBank/DDBJ whole genome shotgun (WGS) entry which is preliminary data.</text>
</comment>
<dbReference type="InterPro" id="IPR011623">
    <property type="entry name" value="7TMR_DISM_rcpt_extracell_dom1"/>
</dbReference>
<feature type="transmembrane region" description="Helical" evidence="2">
    <location>
        <begin position="343"/>
        <end position="363"/>
    </location>
</feature>
<keyword evidence="2" id="KW-0472">Membrane</keyword>
<feature type="transmembrane region" description="Helical" evidence="2">
    <location>
        <begin position="257"/>
        <end position="276"/>
    </location>
</feature>
<dbReference type="NCBIfam" id="TIGR00254">
    <property type="entry name" value="GGDEF"/>
    <property type="match status" value="1"/>
</dbReference>